<feature type="transmembrane region" description="Helical" evidence="6">
    <location>
        <begin position="142"/>
        <end position="162"/>
    </location>
</feature>
<evidence type="ECO:0000256" key="4">
    <source>
        <dbReference type="ARBA" id="ARBA00023136"/>
    </source>
</evidence>
<dbReference type="PROSITE" id="PS50922">
    <property type="entry name" value="TLC"/>
    <property type="match status" value="1"/>
</dbReference>
<keyword evidence="9" id="KW-1185">Reference proteome</keyword>
<keyword evidence="2 5" id="KW-0812">Transmembrane</keyword>
<dbReference type="Proteomes" id="UP000622797">
    <property type="component" value="Unassembled WGS sequence"/>
</dbReference>
<proteinExistence type="predicted"/>
<reference evidence="8" key="1">
    <citation type="journal article" date="2020" name="BMC Genomics">
        <title>Correction to: Identification and distribution of gene clusters required for synthesis of sphingolipid metabolism inhibitors in diverse species of the filamentous fungus Fusarium.</title>
        <authorList>
            <person name="Kim H.S."/>
            <person name="Lohmar J.M."/>
            <person name="Busman M."/>
            <person name="Brown D.W."/>
            <person name="Naumann T.A."/>
            <person name="Divon H.H."/>
            <person name="Lysoe E."/>
            <person name="Uhlig S."/>
            <person name="Proctor R.H."/>
        </authorList>
    </citation>
    <scope>NUCLEOTIDE SEQUENCE</scope>
    <source>
        <strain evidence="8">NRRL 20472</strain>
    </source>
</reference>
<dbReference type="GO" id="GO:0005783">
    <property type="term" value="C:endoplasmic reticulum"/>
    <property type="evidence" value="ECO:0007669"/>
    <property type="project" value="TreeGrafter"/>
</dbReference>
<evidence type="ECO:0000313" key="9">
    <source>
        <dbReference type="Proteomes" id="UP000622797"/>
    </source>
</evidence>
<dbReference type="InterPro" id="IPR050846">
    <property type="entry name" value="TLCD"/>
</dbReference>
<dbReference type="GO" id="GO:0055088">
    <property type="term" value="P:lipid homeostasis"/>
    <property type="evidence" value="ECO:0007669"/>
    <property type="project" value="TreeGrafter"/>
</dbReference>
<feature type="transmembrane region" description="Helical" evidence="6">
    <location>
        <begin position="110"/>
        <end position="130"/>
    </location>
</feature>
<comment type="caution">
    <text evidence="8">The sequence shown here is derived from an EMBL/GenBank/DDBJ whole genome shotgun (WGS) entry which is preliminary data.</text>
</comment>
<evidence type="ECO:0000259" key="7">
    <source>
        <dbReference type="PROSITE" id="PS50922"/>
    </source>
</evidence>
<reference evidence="8" key="2">
    <citation type="submission" date="2020-05" db="EMBL/GenBank/DDBJ databases">
        <authorList>
            <person name="Kim H.-S."/>
            <person name="Proctor R.H."/>
            <person name="Brown D.W."/>
        </authorList>
    </citation>
    <scope>NUCLEOTIDE SEQUENCE</scope>
    <source>
        <strain evidence="8">NRRL 20472</strain>
    </source>
</reference>
<dbReference type="Pfam" id="PF03798">
    <property type="entry name" value="TRAM_LAG1_CLN8"/>
    <property type="match status" value="1"/>
</dbReference>
<dbReference type="OrthoDB" id="10266980at2759"/>
<comment type="subcellular location">
    <subcellularLocation>
        <location evidence="1">Membrane</location>
        <topology evidence="1">Multi-pass membrane protein</topology>
    </subcellularLocation>
</comment>
<feature type="transmembrane region" description="Helical" evidence="6">
    <location>
        <begin position="273"/>
        <end position="297"/>
    </location>
</feature>
<dbReference type="SMART" id="SM00724">
    <property type="entry name" value="TLC"/>
    <property type="match status" value="1"/>
</dbReference>
<evidence type="ECO:0000256" key="3">
    <source>
        <dbReference type="ARBA" id="ARBA00022989"/>
    </source>
</evidence>
<name>A0A8H4TPZ6_9HYPO</name>
<evidence type="ECO:0000256" key="2">
    <source>
        <dbReference type="ARBA" id="ARBA00022692"/>
    </source>
</evidence>
<sequence>MKDPFPFPPLDWLSEKTQPWADYFDLPTLPLHIHEVFAAALLYSVVFWPFSPWISNLLAGEQYSKLPRKRRLNWDAHVVSMVQSCLINSLAIWVMFADTELSSMDWEERIWGYTGGAGFIQALAAGYFLWDLIVTSFNLDVFGLGTLAHAVSALLVYSLGFVSLPRLSPLSVLTNPRQRPFLNHYACVFILWELSTPFLNVHWFMDKLNMTGSRAQLYNGIMLLFTFFSCRLVYGTYSSYRVYSDVWAAINAHPDMKTLMTPTMSFAHPDSTVPMWIGAAYLASNITLNSLNFYWFFMMIRAVRKRFEPSSDSSAQIDESPVTEAEIDLSAVATGPSKVSGGRRRKA</sequence>
<dbReference type="AlphaFoldDB" id="A0A8H4TPZ6"/>
<organism evidence="8 9">
    <name type="scientific">Fusarium sarcochroum</name>
    <dbReference type="NCBI Taxonomy" id="1208366"/>
    <lineage>
        <taxon>Eukaryota</taxon>
        <taxon>Fungi</taxon>
        <taxon>Dikarya</taxon>
        <taxon>Ascomycota</taxon>
        <taxon>Pezizomycotina</taxon>
        <taxon>Sordariomycetes</taxon>
        <taxon>Hypocreomycetidae</taxon>
        <taxon>Hypocreales</taxon>
        <taxon>Nectriaceae</taxon>
        <taxon>Fusarium</taxon>
        <taxon>Fusarium lateritium species complex</taxon>
    </lineage>
</organism>
<feature type="transmembrane region" description="Helical" evidence="6">
    <location>
        <begin position="36"/>
        <end position="58"/>
    </location>
</feature>
<dbReference type="PANTHER" id="PTHR13439:SF0">
    <property type="entry name" value="TOPOISOMERASE I DAMAGE AFFECTED PROTEIN 4"/>
    <property type="match status" value="1"/>
</dbReference>
<feature type="domain" description="TLC" evidence="7">
    <location>
        <begin position="69"/>
        <end position="308"/>
    </location>
</feature>
<feature type="transmembrane region" description="Helical" evidence="6">
    <location>
        <begin position="217"/>
        <end position="237"/>
    </location>
</feature>
<evidence type="ECO:0000313" key="8">
    <source>
        <dbReference type="EMBL" id="KAF4961961.1"/>
    </source>
</evidence>
<gene>
    <name evidence="8" type="ORF">FSARC_9952</name>
</gene>
<evidence type="ECO:0000256" key="1">
    <source>
        <dbReference type="ARBA" id="ARBA00004141"/>
    </source>
</evidence>
<feature type="transmembrane region" description="Helical" evidence="6">
    <location>
        <begin position="78"/>
        <end position="98"/>
    </location>
</feature>
<dbReference type="InterPro" id="IPR006634">
    <property type="entry name" value="TLC-dom"/>
</dbReference>
<accession>A0A8H4TPZ6</accession>
<dbReference type="PANTHER" id="PTHR13439">
    <property type="entry name" value="CT120 PROTEIN"/>
    <property type="match status" value="1"/>
</dbReference>
<feature type="transmembrane region" description="Helical" evidence="6">
    <location>
        <begin position="182"/>
        <end position="205"/>
    </location>
</feature>
<dbReference type="EMBL" id="JABEXW010000584">
    <property type="protein sequence ID" value="KAF4961961.1"/>
    <property type="molecule type" value="Genomic_DNA"/>
</dbReference>
<keyword evidence="3 6" id="KW-1133">Transmembrane helix</keyword>
<keyword evidence="4 5" id="KW-0472">Membrane</keyword>
<evidence type="ECO:0000256" key="5">
    <source>
        <dbReference type="PROSITE-ProRule" id="PRU00205"/>
    </source>
</evidence>
<protein>
    <recommendedName>
        <fullName evidence="7">TLC domain-containing protein</fullName>
    </recommendedName>
</protein>
<evidence type="ECO:0000256" key="6">
    <source>
        <dbReference type="SAM" id="Phobius"/>
    </source>
</evidence>
<dbReference type="GO" id="GO:0016020">
    <property type="term" value="C:membrane"/>
    <property type="evidence" value="ECO:0007669"/>
    <property type="project" value="UniProtKB-SubCell"/>
</dbReference>